<evidence type="ECO:0000313" key="1">
    <source>
        <dbReference type="EMBL" id="KFM65022.1"/>
    </source>
</evidence>
<dbReference type="EMBL" id="KK115399">
    <property type="protein sequence ID" value="KFM65022.1"/>
    <property type="molecule type" value="Genomic_DNA"/>
</dbReference>
<name>A0A087TIT3_STEMI</name>
<sequence>MDCRLTTPNETSTPPAGVNTLQTSHGNMCKTVVILNSTVSGLIDTGIKYLTDEEIKVLLEQSDGELSDIDDPDLKTFWKVILILNIWKMKAF</sequence>
<reference evidence="1 2" key="1">
    <citation type="submission" date="2013-11" db="EMBL/GenBank/DDBJ databases">
        <title>Genome sequencing of Stegodyphus mimosarum.</title>
        <authorList>
            <person name="Bechsgaard J."/>
        </authorList>
    </citation>
    <scope>NUCLEOTIDE SEQUENCE [LARGE SCALE GENOMIC DNA]</scope>
</reference>
<dbReference type="Proteomes" id="UP000054359">
    <property type="component" value="Unassembled WGS sequence"/>
</dbReference>
<dbReference type="OrthoDB" id="10568790at2759"/>
<feature type="non-terminal residue" evidence="1">
    <location>
        <position position="92"/>
    </location>
</feature>
<evidence type="ECO:0000313" key="2">
    <source>
        <dbReference type="Proteomes" id="UP000054359"/>
    </source>
</evidence>
<protein>
    <submittedName>
        <fullName evidence="1">Uncharacterized protein</fullName>
    </submittedName>
</protein>
<organism evidence="1 2">
    <name type="scientific">Stegodyphus mimosarum</name>
    <name type="common">African social velvet spider</name>
    <dbReference type="NCBI Taxonomy" id="407821"/>
    <lineage>
        <taxon>Eukaryota</taxon>
        <taxon>Metazoa</taxon>
        <taxon>Ecdysozoa</taxon>
        <taxon>Arthropoda</taxon>
        <taxon>Chelicerata</taxon>
        <taxon>Arachnida</taxon>
        <taxon>Araneae</taxon>
        <taxon>Araneomorphae</taxon>
        <taxon>Entelegynae</taxon>
        <taxon>Eresoidea</taxon>
        <taxon>Eresidae</taxon>
        <taxon>Stegodyphus</taxon>
    </lineage>
</organism>
<keyword evidence="2" id="KW-1185">Reference proteome</keyword>
<accession>A0A087TIT3</accession>
<dbReference type="AlphaFoldDB" id="A0A087TIT3"/>
<proteinExistence type="predicted"/>
<gene>
    <name evidence="1" type="ORF">X975_12580</name>
</gene>